<dbReference type="PANTHER" id="PTHR22796">
    <property type="entry name" value="URG4-RELATED"/>
    <property type="match status" value="1"/>
</dbReference>
<dbReference type="PANTHER" id="PTHR22796:SF1">
    <property type="entry name" value="VWFA DOMAIN-CONTAINING PROTEIN"/>
    <property type="match status" value="1"/>
</dbReference>
<sequence length="1220" mass="140836">MSSSKKFDIFIPFNDDVKCEEEICQGLFSIIKLAEYKRIKVAVKIPKKSKNLKREISINEIGKHIYFYSENVISFRGIIKYPNEDRGLIMDYVKNGNLHEYLLKNFLTRYKMLEMSIDIAKGLLECHEHGIIHLNINSENILVDENSKLKIAGFGFDTNGGFDNIEAVRWAAPERLLDIQETNEKVLKLSDIYSCGLVMWEIAMNGEKPFYDIDDANMKNGKSSYSIDNLIDKLEEKDTFGQLKTLIKKCCNSNPSGRPALVEVTFELESLYYIKRQESLKGFPDKEAIFYFTEEKYEDLIQHLTKLLDVNESTLFALKYRALEDLHDALEIEPNYAFALRELEKTYQTMTEKTLKINEKWHSILGKELRLIEPHYYAKLDKIIPPPKLSSNNKVHGNVAAVLPYIQQKVKMWGVDILNAENFNKSLKNYDEKDEVPFNSESNCENMKAIRKNRLSRFDCIATLFASAECTVAQDIFQTISQFPIAFPLLIPELDSAEKYKVMLPLFTGPTIKWKTSNGIIIENHLFEDSFKMIVAVRIGTNSKGKSTIINQLMNSKSTFTSCFEPGAKYGIPYMINGSIEFVWLIEETCGDALWNNVFKNYYDKEEKEIVLLANLHGDALDYPDQINFLKQFTSCFLVFLMPGYNKTQKNNFETLVDSNKIIYNYVDPENKDKKEKYTIYTNEMHQGSKKERVCDMFKNALDFSGFSIDINSLKIGKTLQFVGKTEFPESKSIINIINDRTCRHIKLNIMTLQKKQFEDESNYIRFWQQTTDLQKLIQEFANILALPIDKRRQVLAHLEREISRLSMEKSYELRNDAILKKKELKRAGVNIDQEKEKEIREEITKLWEEIDNISLGIDHFFRELGHIYRIFISDFEDVSKIIPIKGLDKAKVLKLPEYCAELLISGSTIELFDGDSATLHEAWFLAICNYINKRFPKLRVFVINILGLQSSEKSILLNALFACKVSPSVERRTKGLFMRLLFLEKGLSNQLSVDAFILIDTEGLGAPGKIDETEFEKNDRMLATFAIGISNLIIINMLGESTKELIEILKIVQTGIVTRSCFERVDMSPDILMVQHVAGKNATKLSALEQEFWETLQKALEIAKEKNNEKDNEIGAHNFECLSILNARIKNKKLKLFASFKNGLTAYSPPSKQYHKDVVDLYKSILNNCKNSQSKMNFSEWYPLVKSYWHALIEDADKVYELGYNYQNGIGVEKDEWTF</sequence>
<dbReference type="GO" id="GO:0004672">
    <property type="term" value="F:protein kinase activity"/>
    <property type="evidence" value="ECO:0007669"/>
    <property type="project" value="InterPro"/>
</dbReference>
<keyword evidence="6" id="KW-0547">Nucleotide-binding</keyword>
<dbReference type="InterPro" id="IPR027417">
    <property type="entry name" value="P-loop_NTPase"/>
</dbReference>
<dbReference type="Pfam" id="PF07714">
    <property type="entry name" value="PK_Tyr_Ser-Thr"/>
    <property type="match status" value="1"/>
</dbReference>
<dbReference type="PROSITE" id="PS50011">
    <property type="entry name" value="PROTEIN_KINASE_DOM"/>
    <property type="match status" value="1"/>
</dbReference>
<feature type="domain" description="VLIG-type G" evidence="10">
    <location>
        <begin position="938"/>
        <end position="1187"/>
    </location>
</feature>
<keyword evidence="5" id="KW-0963">Cytoplasm</keyword>
<dbReference type="GO" id="GO:0005524">
    <property type="term" value="F:ATP binding"/>
    <property type="evidence" value="ECO:0007669"/>
    <property type="project" value="InterPro"/>
</dbReference>
<dbReference type="InterPro" id="IPR001245">
    <property type="entry name" value="Ser-Thr/Tyr_kinase_cat_dom"/>
</dbReference>
<name>A0A8H3XCN0_GIGMA</name>
<accession>A0A8H3XCN0</accession>
<dbReference type="GO" id="GO:0005737">
    <property type="term" value="C:cytoplasm"/>
    <property type="evidence" value="ECO:0007669"/>
    <property type="project" value="UniProtKB-SubCell"/>
</dbReference>
<comment type="similarity">
    <text evidence="3">Belongs to the TRAFAC class dynamin-like GTPase superfamily. Very large inducible GTPase (VLIG) family.</text>
</comment>
<dbReference type="SUPFAM" id="SSF52540">
    <property type="entry name" value="P-loop containing nucleoside triphosphate hydrolases"/>
    <property type="match status" value="1"/>
</dbReference>
<comment type="caution">
    <text evidence="11">The sequence shown here is derived from an EMBL/GenBank/DDBJ whole genome shotgun (WGS) entry which is preliminary data.</text>
</comment>
<dbReference type="Pfam" id="PF25496">
    <property type="entry name" value="URGCP"/>
    <property type="match status" value="1"/>
</dbReference>
<dbReference type="GO" id="GO:0005634">
    <property type="term" value="C:nucleus"/>
    <property type="evidence" value="ECO:0007669"/>
    <property type="project" value="UniProtKB-SubCell"/>
</dbReference>
<dbReference type="Gene3D" id="1.10.510.10">
    <property type="entry name" value="Transferase(Phosphotransferase) domain 1"/>
    <property type="match status" value="1"/>
</dbReference>
<protein>
    <submittedName>
        <fullName evidence="11">Interferon-induced very large GTPase 1-like</fullName>
    </submittedName>
</protein>
<evidence type="ECO:0000256" key="8">
    <source>
        <dbReference type="ARBA" id="ARBA00023242"/>
    </source>
</evidence>
<evidence type="ECO:0000256" key="4">
    <source>
        <dbReference type="ARBA" id="ARBA00008171"/>
    </source>
</evidence>
<evidence type="ECO:0000313" key="11">
    <source>
        <dbReference type="EMBL" id="KAF0445955.1"/>
    </source>
</evidence>
<dbReference type="PROSITE" id="PS51717">
    <property type="entry name" value="G_VLIG"/>
    <property type="match status" value="1"/>
</dbReference>
<evidence type="ECO:0000259" key="10">
    <source>
        <dbReference type="PROSITE" id="PS51717"/>
    </source>
</evidence>
<keyword evidence="12" id="KW-1185">Reference proteome</keyword>
<evidence type="ECO:0000259" key="9">
    <source>
        <dbReference type="PROSITE" id="PS50011"/>
    </source>
</evidence>
<dbReference type="InterPro" id="IPR030383">
    <property type="entry name" value="G_VLIG_dom"/>
</dbReference>
<gene>
    <name evidence="11" type="ORF">F8M41_003003</name>
</gene>
<reference evidence="11 12" key="1">
    <citation type="journal article" date="2019" name="Environ. Microbiol.">
        <title>At the nexus of three kingdoms: the genome of the mycorrhizal fungus Gigaspora margarita provides insights into plant, endobacterial and fungal interactions.</title>
        <authorList>
            <person name="Venice F."/>
            <person name="Ghignone S."/>
            <person name="Salvioli di Fossalunga A."/>
            <person name="Amselem J."/>
            <person name="Novero M."/>
            <person name="Xianan X."/>
            <person name="Sedzielewska Toro K."/>
            <person name="Morin E."/>
            <person name="Lipzen A."/>
            <person name="Grigoriev I.V."/>
            <person name="Henrissat B."/>
            <person name="Martin F.M."/>
            <person name="Bonfante P."/>
        </authorList>
    </citation>
    <scope>NUCLEOTIDE SEQUENCE [LARGE SCALE GENOMIC DNA]</scope>
    <source>
        <strain evidence="11 12">BEG34</strain>
    </source>
</reference>
<dbReference type="InterPro" id="IPR057365">
    <property type="entry name" value="URGCP"/>
</dbReference>
<dbReference type="InterPro" id="IPR011009">
    <property type="entry name" value="Kinase-like_dom_sf"/>
</dbReference>
<keyword evidence="8" id="KW-0539">Nucleus</keyword>
<organism evidence="11 12">
    <name type="scientific">Gigaspora margarita</name>
    <dbReference type="NCBI Taxonomy" id="4874"/>
    <lineage>
        <taxon>Eukaryota</taxon>
        <taxon>Fungi</taxon>
        <taxon>Fungi incertae sedis</taxon>
        <taxon>Mucoromycota</taxon>
        <taxon>Glomeromycotina</taxon>
        <taxon>Glomeromycetes</taxon>
        <taxon>Diversisporales</taxon>
        <taxon>Gigasporaceae</taxon>
        <taxon>Gigaspora</taxon>
    </lineage>
</organism>
<dbReference type="InterPro" id="IPR000719">
    <property type="entry name" value="Prot_kinase_dom"/>
</dbReference>
<dbReference type="SUPFAM" id="SSF56112">
    <property type="entry name" value="Protein kinase-like (PK-like)"/>
    <property type="match status" value="1"/>
</dbReference>
<feature type="domain" description="Protein kinase" evidence="9">
    <location>
        <begin position="17"/>
        <end position="273"/>
    </location>
</feature>
<evidence type="ECO:0000256" key="6">
    <source>
        <dbReference type="ARBA" id="ARBA00022741"/>
    </source>
</evidence>
<keyword evidence="7" id="KW-0342">GTP-binding</keyword>
<proteinExistence type="inferred from homology"/>
<evidence type="ECO:0000256" key="1">
    <source>
        <dbReference type="ARBA" id="ARBA00004123"/>
    </source>
</evidence>
<evidence type="ECO:0000256" key="2">
    <source>
        <dbReference type="ARBA" id="ARBA00004496"/>
    </source>
</evidence>
<dbReference type="AlphaFoldDB" id="A0A8H3XCN0"/>
<dbReference type="Proteomes" id="UP000439903">
    <property type="component" value="Unassembled WGS sequence"/>
</dbReference>
<comment type="similarity">
    <text evidence="4">Belongs to the protein kinase superfamily. TKL Ser/Thr protein kinase family. ROCO subfamily.</text>
</comment>
<evidence type="ECO:0000313" key="12">
    <source>
        <dbReference type="Proteomes" id="UP000439903"/>
    </source>
</evidence>
<dbReference type="OrthoDB" id="1597724at2759"/>
<dbReference type="EMBL" id="WTPW01001259">
    <property type="protein sequence ID" value="KAF0445955.1"/>
    <property type="molecule type" value="Genomic_DNA"/>
</dbReference>
<evidence type="ECO:0000256" key="3">
    <source>
        <dbReference type="ARBA" id="ARBA00006828"/>
    </source>
</evidence>
<evidence type="ECO:0000256" key="5">
    <source>
        <dbReference type="ARBA" id="ARBA00022490"/>
    </source>
</evidence>
<dbReference type="Gene3D" id="3.40.50.300">
    <property type="entry name" value="P-loop containing nucleotide triphosphate hydrolases"/>
    <property type="match status" value="1"/>
</dbReference>
<evidence type="ECO:0000256" key="7">
    <source>
        <dbReference type="ARBA" id="ARBA00023134"/>
    </source>
</evidence>
<dbReference type="Pfam" id="PF25683">
    <property type="entry name" value="URGCP_GTPase"/>
    <property type="match status" value="1"/>
</dbReference>
<dbReference type="GO" id="GO:0005525">
    <property type="term" value="F:GTP binding"/>
    <property type="evidence" value="ECO:0007669"/>
    <property type="project" value="UniProtKB-KW"/>
</dbReference>
<comment type="subcellular location">
    <subcellularLocation>
        <location evidence="2">Cytoplasm</location>
    </subcellularLocation>
    <subcellularLocation>
        <location evidence="1">Nucleus</location>
    </subcellularLocation>
</comment>